<evidence type="ECO:0000313" key="5">
    <source>
        <dbReference type="Proteomes" id="UP000676336"/>
    </source>
</evidence>
<gene>
    <name evidence="4" type="ORF">SMN809_LOCUS23800</name>
</gene>
<dbReference type="PROSITE" id="PS50067">
    <property type="entry name" value="KINESIN_MOTOR_2"/>
    <property type="match status" value="1"/>
</dbReference>
<evidence type="ECO:0000256" key="1">
    <source>
        <dbReference type="PROSITE-ProRule" id="PRU00283"/>
    </source>
</evidence>
<dbReference type="GO" id="GO:0005524">
    <property type="term" value="F:ATP binding"/>
    <property type="evidence" value="ECO:0007669"/>
    <property type="project" value="InterPro"/>
</dbReference>
<reference evidence="4" key="1">
    <citation type="submission" date="2021-02" db="EMBL/GenBank/DDBJ databases">
        <authorList>
            <person name="Nowell W R."/>
        </authorList>
    </citation>
    <scope>NUCLEOTIDE SEQUENCE</scope>
</reference>
<evidence type="ECO:0000313" key="4">
    <source>
        <dbReference type="EMBL" id="CAF4246415.1"/>
    </source>
</evidence>
<comment type="caution">
    <text evidence="4">The sequence shown here is derived from an EMBL/GenBank/DDBJ whole genome shotgun (WGS) entry which is preliminary data.</text>
</comment>
<feature type="non-terminal residue" evidence="4">
    <location>
        <position position="62"/>
    </location>
</feature>
<feature type="domain" description="Kinesin motor" evidence="3">
    <location>
        <begin position="1"/>
        <end position="62"/>
    </location>
</feature>
<comment type="similarity">
    <text evidence="1">Belongs to the TRAFAC class myosin-kinesin ATPase superfamily. Kinesin family.</text>
</comment>
<dbReference type="EMBL" id="CAJOBI010026226">
    <property type="protein sequence ID" value="CAF4246415.1"/>
    <property type="molecule type" value="Genomic_DNA"/>
</dbReference>
<proteinExistence type="inferred from homology"/>
<name>A0A8S2SRC7_9BILA</name>
<feature type="non-terminal residue" evidence="4">
    <location>
        <position position="1"/>
    </location>
</feature>
<evidence type="ECO:0000256" key="2">
    <source>
        <dbReference type="SAM" id="MobiDB-lite"/>
    </source>
</evidence>
<comment type="caution">
    <text evidence="1">Lacks conserved residue(s) required for the propagation of feature annotation.</text>
</comment>
<accession>A0A8S2SRC7</accession>
<dbReference type="Proteomes" id="UP000676336">
    <property type="component" value="Unassembled WGS sequence"/>
</dbReference>
<feature type="compositionally biased region" description="Low complexity" evidence="2">
    <location>
        <begin position="37"/>
        <end position="56"/>
    </location>
</feature>
<dbReference type="InterPro" id="IPR001752">
    <property type="entry name" value="Kinesin_motor_dom"/>
</dbReference>
<sequence>GMSIRTSGTTAANSNSSRSHAVLQIILKSSTPISIHSNVSSSSARYNNNNNNNHNNPAVPRR</sequence>
<dbReference type="AlphaFoldDB" id="A0A8S2SRC7"/>
<feature type="region of interest" description="Disordered" evidence="2">
    <location>
        <begin position="37"/>
        <end position="62"/>
    </location>
</feature>
<evidence type="ECO:0000259" key="3">
    <source>
        <dbReference type="PROSITE" id="PS50067"/>
    </source>
</evidence>
<dbReference type="GO" id="GO:0008017">
    <property type="term" value="F:microtubule binding"/>
    <property type="evidence" value="ECO:0007669"/>
    <property type="project" value="InterPro"/>
</dbReference>
<organism evidence="4 5">
    <name type="scientific">Rotaria magnacalcarata</name>
    <dbReference type="NCBI Taxonomy" id="392030"/>
    <lineage>
        <taxon>Eukaryota</taxon>
        <taxon>Metazoa</taxon>
        <taxon>Spiralia</taxon>
        <taxon>Gnathifera</taxon>
        <taxon>Rotifera</taxon>
        <taxon>Eurotatoria</taxon>
        <taxon>Bdelloidea</taxon>
        <taxon>Philodinida</taxon>
        <taxon>Philodinidae</taxon>
        <taxon>Rotaria</taxon>
    </lineage>
</organism>
<protein>
    <recommendedName>
        <fullName evidence="3">Kinesin motor domain-containing protein</fullName>
    </recommendedName>
</protein>
<dbReference type="GO" id="GO:0003777">
    <property type="term" value="F:microtubule motor activity"/>
    <property type="evidence" value="ECO:0007669"/>
    <property type="project" value="InterPro"/>
</dbReference>
<dbReference type="GO" id="GO:0007018">
    <property type="term" value="P:microtubule-based movement"/>
    <property type="evidence" value="ECO:0007669"/>
    <property type="project" value="InterPro"/>
</dbReference>